<organism evidence="1 2">
    <name type="scientific">Xenopus laevis</name>
    <name type="common">African clawed frog</name>
    <dbReference type="NCBI Taxonomy" id="8355"/>
    <lineage>
        <taxon>Eukaryota</taxon>
        <taxon>Metazoa</taxon>
        <taxon>Chordata</taxon>
        <taxon>Craniata</taxon>
        <taxon>Vertebrata</taxon>
        <taxon>Euteleostomi</taxon>
        <taxon>Amphibia</taxon>
        <taxon>Batrachia</taxon>
        <taxon>Anura</taxon>
        <taxon>Pipoidea</taxon>
        <taxon>Pipidae</taxon>
        <taxon>Xenopodinae</taxon>
        <taxon>Xenopus</taxon>
        <taxon>Xenopus</taxon>
    </lineage>
</organism>
<dbReference type="AlphaFoldDB" id="A0A974HP62"/>
<protein>
    <submittedName>
        <fullName evidence="1">Uncharacterized protein</fullName>
    </submittedName>
</protein>
<name>A0A974HP62_XENLA</name>
<evidence type="ECO:0000313" key="1">
    <source>
        <dbReference type="EMBL" id="OCT85367.1"/>
    </source>
</evidence>
<sequence length="86" mass="9855">MSSSQDLWPGNLSPGMEISHSPILLPFFGYTVWRSARLHMSAIISINMHPLLGFYCTDVSCIASSHALHSFHFFRMTFHCLKQHLY</sequence>
<gene>
    <name evidence="1" type="ORF">XELAEV_18023534mg</name>
</gene>
<proteinExistence type="predicted"/>
<accession>A0A974HP62</accession>
<reference evidence="2" key="1">
    <citation type="journal article" date="2016" name="Nature">
        <title>Genome evolution in the allotetraploid frog Xenopus laevis.</title>
        <authorList>
            <person name="Session A.M."/>
            <person name="Uno Y."/>
            <person name="Kwon T."/>
            <person name="Chapman J.A."/>
            <person name="Toyoda A."/>
            <person name="Takahashi S."/>
            <person name="Fukui A."/>
            <person name="Hikosaka A."/>
            <person name="Suzuki A."/>
            <person name="Kondo M."/>
            <person name="van Heeringen S.J."/>
            <person name="Quigley I."/>
            <person name="Heinz S."/>
            <person name="Ogino H."/>
            <person name="Ochi H."/>
            <person name="Hellsten U."/>
            <person name="Lyons J.B."/>
            <person name="Simakov O."/>
            <person name="Putnam N."/>
            <person name="Stites J."/>
            <person name="Kuroki Y."/>
            <person name="Tanaka T."/>
            <person name="Michiue T."/>
            <person name="Watanabe M."/>
            <person name="Bogdanovic O."/>
            <person name="Lister R."/>
            <person name="Georgiou G."/>
            <person name="Paranjpe S.S."/>
            <person name="van Kruijsbergen I."/>
            <person name="Shu S."/>
            <person name="Carlson J."/>
            <person name="Kinoshita T."/>
            <person name="Ohta Y."/>
            <person name="Mawaribuchi S."/>
            <person name="Jenkins J."/>
            <person name="Grimwood J."/>
            <person name="Schmutz J."/>
            <person name="Mitros T."/>
            <person name="Mozaffari S.V."/>
            <person name="Suzuki Y."/>
            <person name="Haramoto Y."/>
            <person name="Yamamoto T.S."/>
            <person name="Takagi C."/>
            <person name="Heald R."/>
            <person name="Miller K."/>
            <person name="Haudenschild C."/>
            <person name="Kitzman J."/>
            <person name="Nakayama T."/>
            <person name="Izutsu Y."/>
            <person name="Robert J."/>
            <person name="Fortriede J."/>
            <person name="Burns K."/>
            <person name="Lotay V."/>
            <person name="Karimi K."/>
            <person name="Yasuoka Y."/>
            <person name="Dichmann D.S."/>
            <person name="Flajnik M.F."/>
            <person name="Houston D.W."/>
            <person name="Shendure J."/>
            <person name="DuPasquier L."/>
            <person name="Vize P.D."/>
            <person name="Zorn A.M."/>
            <person name="Ito M."/>
            <person name="Marcotte E.M."/>
            <person name="Wallingford J.B."/>
            <person name="Ito Y."/>
            <person name="Asashima M."/>
            <person name="Ueno N."/>
            <person name="Matsuda Y."/>
            <person name="Veenstra G.J."/>
            <person name="Fujiyama A."/>
            <person name="Harland R.M."/>
            <person name="Taira M."/>
            <person name="Rokhsar D.S."/>
        </authorList>
    </citation>
    <scope>NUCLEOTIDE SEQUENCE [LARGE SCALE GENOMIC DNA]</scope>
    <source>
        <strain evidence="2">J</strain>
    </source>
</reference>
<evidence type="ECO:0000313" key="2">
    <source>
        <dbReference type="Proteomes" id="UP000694892"/>
    </source>
</evidence>
<dbReference type="Proteomes" id="UP000694892">
    <property type="component" value="Chromosome 4L"/>
</dbReference>
<dbReference type="EMBL" id="CM004472">
    <property type="protein sequence ID" value="OCT85367.1"/>
    <property type="molecule type" value="Genomic_DNA"/>
</dbReference>